<evidence type="ECO:0008006" key="3">
    <source>
        <dbReference type="Google" id="ProtNLM"/>
    </source>
</evidence>
<sequence>MNRLERNSLLRLLLVAELEMLAAFDSHLRLVFAGITFQPQHNLLCSLGLLLKHGFGLPAKPCLLPIVPSLPLRKKGVLALLVLRHLVQSVLLALLPRTESLPSFRNGHLEQQTER</sequence>
<protein>
    <recommendedName>
        <fullName evidence="3">Secreted protein</fullName>
    </recommendedName>
</protein>
<evidence type="ECO:0000256" key="1">
    <source>
        <dbReference type="SAM" id="SignalP"/>
    </source>
</evidence>
<keyword evidence="1" id="KW-0732">Signal</keyword>
<gene>
    <name evidence="2" type="ORF">RMAR00112_LOCUS25717</name>
</gene>
<feature type="signal peptide" evidence="1">
    <location>
        <begin position="1"/>
        <end position="23"/>
    </location>
</feature>
<proteinExistence type="predicted"/>
<evidence type="ECO:0000313" key="2">
    <source>
        <dbReference type="EMBL" id="CAE0057663.1"/>
    </source>
</evidence>
<feature type="chain" id="PRO_5030850423" description="Secreted protein" evidence="1">
    <location>
        <begin position="24"/>
        <end position="115"/>
    </location>
</feature>
<dbReference type="EMBL" id="HBHW01033299">
    <property type="protein sequence ID" value="CAE0057663.1"/>
    <property type="molecule type" value="Transcribed_RNA"/>
</dbReference>
<organism evidence="2">
    <name type="scientific">Rhodosorus marinus</name>
    <dbReference type="NCBI Taxonomy" id="101924"/>
    <lineage>
        <taxon>Eukaryota</taxon>
        <taxon>Rhodophyta</taxon>
        <taxon>Stylonematophyceae</taxon>
        <taxon>Stylonematales</taxon>
        <taxon>Stylonemataceae</taxon>
        <taxon>Rhodosorus</taxon>
    </lineage>
</organism>
<name>A0A7S3A1Q2_9RHOD</name>
<reference evidence="2" key="1">
    <citation type="submission" date="2021-01" db="EMBL/GenBank/DDBJ databases">
        <authorList>
            <person name="Corre E."/>
            <person name="Pelletier E."/>
            <person name="Niang G."/>
            <person name="Scheremetjew M."/>
            <person name="Finn R."/>
            <person name="Kale V."/>
            <person name="Holt S."/>
            <person name="Cochrane G."/>
            <person name="Meng A."/>
            <person name="Brown T."/>
            <person name="Cohen L."/>
        </authorList>
    </citation>
    <scope>NUCLEOTIDE SEQUENCE</scope>
    <source>
        <strain evidence="2">CCMP 769</strain>
    </source>
</reference>
<dbReference type="AlphaFoldDB" id="A0A7S3A1Q2"/>
<accession>A0A7S3A1Q2</accession>